<dbReference type="Proteomes" id="UP000261082">
    <property type="component" value="Unassembled WGS sequence"/>
</dbReference>
<dbReference type="RefSeq" id="WP_117160301.1">
    <property type="nucleotide sequence ID" value="NZ_QVID01000002.1"/>
</dbReference>
<gene>
    <name evidence="2" type="ORF">DZ858_14110</name>
</gene>
<keyword evidence="3" id="KW-1185">Reference proteome</keyword>
<evidence type="ECO:0000256" key="1">
    <source>
        <dbReference type="SAM" id="Phobius"/>
    </source>
</evidence>
<feature type="transmembrane region" description="Helical" evidence="1">
    <location>
        <begin position="6"/>
        <end position="27"/>
    </location>
</feature>
<feature type="transmembrane region" description="Helical" evidence="1">
    <location>
        <begin position="71"/>
        <end position="101"/>
    </location>
</feature>
<accession>A0A3E1Q892</accession>
<proteinExistence type="predicted"/>
<dbReference type="EMBL" id="QVID01000002">
    <property type="protein sequence ID" value="RFN58353.1"/>
    <property type="molecule type" value="Genomic_DNA"/>
</dbReference>
<comment type="caution">
    <text evidence="2">The sequence shown here is derived from an EMBL/GenBank/DDBJ whole genome shotgun (WGS) entry which is preliminary data.</text>
</comment>
<name>A0A3E1Q892_9FLAO</name>
<sequence>MTKTQIRNIITKIHFYLLGFALLNFTLKSTIEISLNYRLAYIINLLVYGSGIILFFWYLKPFNKIGFYFSFYAFTPILTLLFWLFGGIFFGILTSIVLYPIQPNDIEYKKDNFVIYQENQGFLGMCCPYKITEKQFLILERKIKEIDLNNEIEFYDNSIYTKNGKTELKIKFEGYQFLERNLPEKDTIILIKKE</sequence>
<dbReference type="OrthoDB" id="1368493at2"/>
<protein>
    <submittedName>
        <fullName evidence="2">Uncharacterized protein</fullName>
    </submittedName>
</protein>
<dbReference type="AlphaFoldDB" id="A0A3E1Q892"/>
<feature type="transmembrane region" description="Helical" evidence="1">
    <location>
        <begin position="39"/>
        <end position="59"/>
    </location>
</feature>
<reference evidence="2 3" key="1">
    <citation type="journal article" date="2007" name="Int. J. Syst. Evol. Microbiol.">
        <title>Marixanthomonas ophiurae gen. nov., sp. nov., a marine bacterium of the family Flavobacteriaceae isolated from a deep-sea brittle star.</title>
        <authorList>
            <person name="Romanenko L.A."/>
            <person name="Uchino M."/>
            <person name="Frolova G.M."/>
            <person name="Mikhailov V.V."/>
        </authorList>
    </citation>
    <scope>NUCLEOTIDE SEQUENCE [LARGE SCALE GENOMIC DNA]</scope>
    <source>
        <strain evidence="2 3">KMM 3046</strain>
    </source>
</reference>
<keyword evidence="1" id="KW-0812">Transmembrane</keyword>
<evidence type="ECO:0000313" key="2">
    <source>
        <dbReference type="EMBL" id="RFN58353.1"/>
    </source>
</evidence>
<keyword evidence="1" id="KW-0472">Membrane</keyword>
<keyword evidence="1" id="KW-1133">Transmembrane helix</keyword>
<organism evidence="2 3">
    <name type="scientific">Marixanthomonas ophiurae</name>
    <dbReference type="NCBI Taxonomy" id="387659"/>
    <lineage>
        <taxon>Bacteria</taxon>
        <taxon>Pseudomonadati</taxon>
        <taxon>Bacteroidota</taxon>
        <taxon>Flavobacteriia</taxon>
        <taxon>Flavobacteriales</taxon>
        <taxon>Flavobacteriaceae</taxon>
        <taxon>Marixanthomonas</taxon>
    </lineage>
</organism>
<evidence type="ECO:0000313" key="3">
    <source>
        <dbReference type="Proteomes" id="UP000261082"/>
    </source>
</evidence>